<dbReference type="AlphaFoldDB" id="A0AA38VWP2"/>
<keyword evidence="12" id="KW-1185">Reference proteome</keyword>
<accession>A0AA38VWP2</accession>
<protein>
    <recommendedName>
        <fullName evidence="8">Sphingolipid delta(4)-desaturase</fullName>
        <ecNumber evidence="8">1.14.19.17</ecNumber>
    </recommendedName>
</protein>
<keyword evidence="3" id="KW-0812">Transmembrane</keyword>
<gene>
    <name evidence="11" type="ORF">NKR23_g931</name>
</gene>
<comment type="function">
    <text evidence="8">Delta(4)-fatty-acid desaturase which introduces a double bond at the 4-position in the long-chain base (LCB) of ceramides.</text>
</comment>
<dbReference type="InterPro" id="IPR013866">
    <property type="entry name" value="Sphingolipid_d4-desaturase_N"/>
</dbReference>
<comment type="caution">
    <text evidence="11">The sequence shown here is derived from an EMBL/GenBank/DDBJ whole genome shotgun (WGS) entry which is preliminary data.</text>
</comment>
<evidence type="ECO:0000259" key="10">
    <source>
        <dbReference type="SMART" id="SM01269"/>
    </source>
</evidence>
<dbReference type="GO" id="GO:0042284">
    <property type="term" value="F:sphingolipid delta-4 desaturase activity"/>
    <property type="evidence" value="ECO:0007669"/>
    <property type="project" value="UniProtKB-UniRule"/>
</dbReference>
<feature type="domain" description="Sphingolipid delta4-desaturase N-terminal" evidence="10">
    <location>
        <begin position="40"/>
        <end position="78"/>
    </location>
</feature>
<evidence type="ECO:0000256" key="4">
    <source>
        <dbReference type="ARBA" id="ARBA00022989"/>
    </source>
</evidence>
<evidence type="ECO:0000256" key="6">
    <source>
        <dbReference type="ARBA" id="ARBA00023098"/>
    </source>
</evidence>
<dbReference type="PANTHER" id="PTHR12879">
    <property type="entry name" value="SPHINGOLIPID DELTA 4 DESATURASE/C-4 HYDROXYLASE PROTEIN DES2"/>
    <property type="match status" value="1"/>
</dbReference>
<evidence type="ECO:0000256" key="8">
    <source>
        <dbReference type="PIRNR" id="PIRNR017228"/>
    </source>
</evidence>
<feature type="region of interest" description="Disordered" evidence="9">
    <location>
        <begin position="365"/>
        <end position="390"/>
    </location>
</feature>
<dbReference type="PIRSF" id="PIRSF017228">
    <property type="entry name" value="Sphnglp_dlt4_des"/>
    <property type="match status" value="1"/>
</dbReference>
<evidence type="ECO:0000256" key="2">
    <source>
        <dbReference type="ARBA" id="ARBA00006146"/>
    </source>
</evidence>
<reference evidence="11" key="1">
    <citation type="submission" date="2022-07" db="EMBL/GenBank/DDBJ databases">
        <title>Fungi with potential for degradation of polypropylene.</title>
        <authorList>
            <person name="Gostincar C."/>
        </authorList>
    </citation>
    <scope>NUCLEOTIDE SEQUENCE</scope>
    <source>
        <strain evidence="11">EXF-13308</strain>
    </source>
</reference>
<dbReference type="SMART" id="SM01269">
    <property type="entry name" value="Lipid_DES"/>
    <property type="match status" value="1"/>
</dbReference>
<keyword evidence="6 8" id="KW-0443">Lipid metabolism</keyword>
<feature type="compositionally biased region" description="Low complexity" evidence="9">
    <location>
        <begin position="1"/>
        <end position="12"/>
    </location>
</feature>
<dbReference type="Proteomes" id="UP001174694">
    <property type="component" value="Unassembled WGS sequence"/>
</dbReference>
<evidence type="ECO:0000256" key="5">
    <source>
        <dbReference type="ARBA" id="ARBA00023002"/>
    </source>
</evidence>
<evidence type="ECO:0000256" key="7">
    <source>
        <dbReference type="ARBA" id="ARBA00023136"/>
    </source>
</evidence>
<dbReference type="InterPro" id="IPR011388">
    <property type="entry name" value="DES1/DES2"/>
</dbReference>
<proteinExistence type="inferred from homology"/>
<dbReference type="EC" id="1.14.19.17" evidence="8"/>
<feature type="compositionally biased region" description="Gly residues" evidence="9">
    <location>
        <begin position="367"/>
        <end position="376"/>
    </location>
</feature>
<name>A0AA38VWP2_9PEZI</name>
<keyword evidence="5 8" id="KW-0560">Oxidoreductase</keyword>
<dbReference type="GO" id="GO:0016020">
    <property type="term" value="C:membrane"/>
    <property type="evidence" value="ECO:0007669"/>
    <property type="project" value="UniProtKB-SubCell"/>
</dbReference>
<feature type="region of interest" description="Disordered" evidence="9">
    <location>
        <begin position="1"/>
        <end position="39"/>
    </location>
</feature>
<evidence type="ECO:0000313" key="11">
    <source>
        <dbReference type="EMBL" id="KAJ9156639.1"/>
    </source>
</evidence>
<evidence type="ECO:0000256" key="1">
    <source>
        <dbReference type="ARBA" id="ARBA00004141"/>
    </source>
</evidence>
<comment type="catalytic activity">
    <reaction evidence="8">
        <text>an N-acylsphinganine + 2 Fe(II)-[cytochrome b5] + O2 + 2 H(+) = an N-acylsphing-4-enine + 2 Fe(III)-[cytochrome b5] + 2 H2O</text>
        <dbReference type="Rhea" id="RHEA:46544"/>
        <dbReference type="Rhea" id="RHEA-COMP:10438"/>
        <dbReference type="Rhea" id="RHEA-COMP:10439"/>
        <dbReference type="ChEBI" id="CHEBI:15377"/>
        <dbReference type="ChEBI" id="CHEBI:15378"/>
        <dbReference type="ChEBI" id="CHEBI:15379"/>
        <dbReference type="ChEBI" id="CHEBI:29033"/>
        <dbReference type="ChEBI" id="CHEBI:29034"/>
        <dbReference type="ChEBI" id="CHEBI:31488"/>
        <dbReference type="ChEBI" id="CHEBI:52639"/>
        <dbReference type="EC" id="1.14.19.17"/>
    </reaction>
</comment>
<dbReference type="GO" id="GO:0046513">
    <property type="term" value="P:ceramide biosynthetic process"/>
    <property type="evidence" value="ECO:0007669"/>
    <property type="project" value="TreeGrafter"/>
</dbReference>
<keyword evidence="4" id="KW-1133">Transmembrane helix</keyword>
<sequence length="390" mass="44030">MAPSAATVTTSASERKRQPPAMKLATEGPEGREATEKKEKKEHDFFWTYTEEPHRTRRLAIIKAHPEVTKLCGPEPLTKYVVAGVVSLQIFCAYILRDTPFWSWKFWALAYVVGATANQNLFLAIHEISHNLAFRSPVANRLFAIFANLPIGLPYSASFRPYHLTHHKSLGVDGLDTDLPTAVEAFLFDSILGKAFFCTFQIFFYAIRPMAVFRVPFTWVSLLNVVVQAAFDYALVSTTSSRSLLYLLLSSFLAGSLHPTAGHFIAEHYVYERVSPEARDPGNGIPVPETFSYYGPLNLLTYNVGLHNEHHDFPAVPWTRLPRLHELAREFYADLPQHRSWTMVLWRFVWDESVGITSRVKRRDGGRMVGGKGGGRVAKQAGWTEQEVEA</sequence>
<dbReference type="PANTHER" id="PTHR12879:SF8">
    <property type="entry name" value="SPHINGOLIPID DELTA(4)-DESATURASE DES1"/>
    <property type="match status" value="1"/>
</dbReference>
<evidence type="ECO:0000256" key="9">
    <source>
        <dbReference type="SAM" id="MobiDB-lite"/>
    </source>
</evidence>
<feature type="compositionally biased region" description="Basic and acidic residues" evidence="9">
    <location>
        <begin position="29"/>
        <end position="39"/>
    </location>
</feature>
<dbReference type="Pfam" id="PF08557">
    <property type="entry name" value="Lipid_DES"/>
    <property type="match status" value="1"/>
</dbReference>
<evidence type="ECO:0000313" key="12">
    <source>
        <dbReference type="Proteomes" id="UP001174694"/>
    </source>
</evidence>
<comment type="subcellular location">
    <subcellularLocation>
        <location evidence="1">Membrane</location>
        <topology evidence="1">Multi-pass membrane protein</topology>
    </subcellularLocation>
</comment>
<comment type="similarity">
    <text evidence="2 8">Belongs to the fatty acid desaturase type 1 family. DEGS subfamily.</text>
</comment>
<dbReference type="Pfam" id="PF00487">
    <property type="entry name" value="FA_desaturase"/>
    <property type="match status" value="1"/>
</dbReference>
<organism evidence="11 12">
    <name type="scientific">Pleurostoma richardsiae</name>
    <dbReference type="NCBI Taxonomy" id="41990"/>
    <lineage>
        <taxon>Eukaryota</taxon>
        <taxon>Fungi</taxon>
        <taxon>Dikarya</taxon>
        <taxon>Ascomycota</taxon>
        <taxon>Pezizomycotina</taxon>
        <taxon>Sordariomycetes</taxon>
        <taxon>Sordariomycetidae</taxon>
        <taxon>Calosphaeriales</taxon>
        <taxon>Pleurostomataceae</taxon>
        <taxon>Pleurostoma</taxon>
    </lineage>
</organism>
<keyword evidence="7 8" id="KW-0472">Membrane</keyword>
<comment type="pathway">
    <text evidence="8">Lipid metabolism; sphingolipid metabolism.</text>
</comment>
<dbReference type="CDD" id="cd03508">
    <property type="entry name" value="Delta4-sphingolipid-FADS-like"/>
    <property type="match status" value="1"/>
</dbReference>
<keyword evidence="8" id="KW-0746">Sphingolipid metabolism</keyword>
<dbReference type="EMBL" id="JANBVO010000002">
    <property type="protein sequence ID" value="KAJ9156639.1"/>
    <property type="molecule type" value="Genomic_DNA"/>
</dbReference>
<evidence type="ECO:0000256" key="3">
    <source>
        <dbReference type="ARBA" id="ARBA00022692"/>
    </source>
</evidence>
<dbReference type="InterPro" id="IPR005804">
    <property type="entry name" value="FA_desaturase_dom"/>
</dbReference>